<name>A0A8H5EZT9_9AGAR</name>
<dbReference type="OrthoDB" id="66095at2759"/>
<dbReference type="EMBL" id="JAACJJ010000030">
    <property type="protein sequence ID" value="KAF5318446.1"/>
    <property type="molecule type" value="Genomic_DNA"/>
</dbReference>
<keyword evidence="3" id="KW-1185">Reference proteome</keyword>
<protein>
    <submittedName>
        <fullName evidence="2">Uncharacterized protein</fullName>
    </submittedName>
</protein>
<gene>
    <name evidence="2" type="ORF">D9619_010682</name>
</gene>
<feature type="region of interest" description="Disordered" evidence="1">
    <location>
        <begin position="242"/>
        <end position="265"/>
    </location>
</feature>
<sequence length="293" mass="32773">MASDTMQEIFPERAFTHKLPLQATEGFPVCMIITPPLPAKPVDKVIFIIKSHDQGWCSQDNFPGVYPGSWTWFEAMILRPVGGGDDWISLYWAKRGISSEPSVASALAKLAGLDKPPPKEQAILCFVPNPKRPPCHSWHVQKNRRGNSKPKEHMVIWDKTGKQSRMERLGCEFDTDTGASSGIGFVNLLQEGDRIVLIACAKVRRIPVYTSTPQRLKYAFYCAQKYGSVNYVAEAEVRLEFDESEATPPTTPSAANDPPAPQNRERLFTPNLRRLRKWCASLVCTTHGTTPTD</sequence>
<accession>A0A8H5EZT9</accession>
<organism evidence="2 3">
    <name type="scientific">Psilocybe cf. subviscida</name>
    <dbReference type="NCBI Taxonomy" id="2480587"/>
    <lineage>
        <taxon>Eukaryota</taxon>
        <taxon>Fungi</taxon>
        <taxon>Dikarya</taxon>
        <taxon>Basidiomycota</taxon>
        <taxon>Agaricomycotina</taxon>
        <taxon>Agaricomycetes</taxon>
        <taxon>Agaricomycetidae</taxon>
        <taxon>Agaricales</taxon>
        <taxon>Agaricineae</taxon>
        <taxon>Strophariaceae</taxon>
        <taxon>Psilocybe</taxon>
    </lineage>
</organism>
<proteinExistence type="predicted"/>
<reference evidence="2 3" key="1">
    <citation type="journal article" date="2020" name="ISME J.">
        <title>Uncovering the hidden diversity of litter-decomposition mechanisms in mushroom-forming fungi.</title>
        <authorList>
            <person name="Floudas D."/>
            <person name="Bentzer J."/>
            <person name="Ahren D."/>
            <person name="Johansson T."/>
            <person name="Persson P."/>
            <person name="Tunlid A."/>
        </authorList>
    </citation>
    <scope>NUCLEOTIDE SEQUENCE [LARGE SCALE GENOMIC DNA]</scope>
    <source>
        <strain evidence="2 3">CBS 101986</strain>
    </source>
</reference>
<dbReference type="AlphaFoldDB" id="A0A8H5EZT9"/>
<evidence type="ECO:0000256" key="1">
    <source>
        <dbReference type="SAM" id="MobiDB-lite"/>
    </source>
</evidence>
<comment type="caution">
    <text evidence="2">The sequence shown here is derived from an EMBL/GenBank/DDBJ whole genome shotgun (WGS) entry which is preliminary data.</text>
</comment>
<dbReference type="Proteomes" id="UP000567179">
    <property type="component" value="Unassembled WGS sequence"/>
</dbReference>
<evidence type="ECO:0000313" key="2">
    <source>
        <dbReference type="EMBL" id="KAF5318446.1"/>
    </source>
</evidence>
<evidence type="ECO:0000313" key="3">
    <source>
        <dbReference type="Proteomes" id="UP000567179"/>
    </source>
</evidence>